<accession>A0A1U9NIN5</accession>
<dbReference type="GO" id="GO:0004673">
    <property type="term" value="F:protein histidine kinase activity"/>
    <property type="evidence" value="ECO:0007669"/>
    <property type="project" value="UniProtKB-EC"/>
</dbReference>
<dbReference type="PROSITE" id="PS50109">
    <property type="entry name" value="HIS_KIN"/>
    <property type="match status" value="1"/>
</dbReference>
<proteinExistence type="predicted"/>
<organism evidence="8 9">
    <name type="scientific">Anaerohalosphaera lusitana</name>
    <dbReference type="NCBI Taxonomy" id="1936003"/>
    <lineage>
        <taxon>Bacteria</taxon>
        <taxon>Pseudomonadati</taxon>
        <taxon>Planctomycetota</taxon>
        <taxon>Phycisphaerae</taxon>
        <taxon>Sedimentisphaerales</taxon>
        <taxon>Anaerohalosphaeraceae</taxon>
        <taxon>Anaerohalosphaera</taxon>
    </lineage>
</organism>
<protein>
    <recommendedName>
        <fullName evidence="2">histidine kinase</fullName>
        <ecNumber evidence="2">2.7.13.3</ecNumber>
    </recommendedName>
</protein>
<dbReference type="Pfam" id="PF02518">
    <property type="entry name" value="HATPase_c"/>
    <property type="match status" value="1"/>
</dbReference>
<sequence precursor="true">MIHMYKNCPKQFTLVFFLILIFSGFIQAQPANADINDRQLVAKDDFDYPPYSFLDDNGSPTGFNIELLKKIAVEMDLDIRIELDPWSIVRNELETGQIDIIAGMYYSPERDKKVDFTQPHSITYGAIFSRRGSDIRSLEQLNDKTIIVLEADIMHDFLLESDIAADILLVESLTEGFRKLAAGNADCMLAENQQGRYVIRKNKLGNIITVGPPLSPNLYCFAVTEGDTQLLDALNEGLNRLKASGEYDRLFAKWRQSMHHKNQVRKILAYAALVMSVLSALVAVIFFWSWTLRKRVAEKTQQLQTELAERKRITKLLNLKNEELENIIYVNSHDLRSPIVNITGFSTELHFLFDRLEKILKENSLPDDVQAEISHIIDDEVPQCVKFITSNAKKIDDLQSGLLKISRLGTQTLNITNVNMNTLVTEAIQLQRDKHADSSPHISVGDLPTCFADFDQLRLAIYHLIDNAVKYAQPDQKAVVHITGSHEDGYSTYCISDKGIGIKPQYQEKVFEMFHRLEPSSPVTGEGLGLTIVRRIIDRLEGRIWVESEVDAGTQVFISLPAPTQNHSPDQL</sequence>
<dbReference type="EMBL" id="CP019791">
    <property type="protein sequence ID" value="AQT67781.1"/>
    <property type="molecule type" value="Genomic_DNA"/>
</dbReference>
<feature type="signal peptide" evidence="6">
    <location>
        <begin position="1"/>
        <end position="28"/>
    </location>
</feature>
<dbReference type="InterPro" id="IPR005467">
    <property type="entry name" value="His_kinase_dom"/>
</dbReference>
<dbReference type="InterPro" id="IPR050351">
    <property type="entry name" value="BphY/WalK/GraS-like"/>
</dbReference>
<keyword evidence="4" id="KW-0418">Kinase</keyword>
<dbReference type="PANTHER" id="PTHR42878">
    <property type="entry name" value="TWO-COMPONENT HISTIDINE KINASE"/>
    <property type="match status" value="1"/>
</dbReference>
<dbReference type="SMART" id="SM00062">
    <property type="entry name" value="PBPb"/>
    <property type="match status" value="1"/>
</dbReference>
<feature type="chain" id="PRO_5012821161" description="histidine kinase" evidence="6">
    <location>
        <begin position="29"/>
        <end position="572"/>
    </location>
</feature>
<dbReference type="SUPFAM" id="SSF55874">
    <property type="entry name" value="ATPase domain of HSP90 chaperone/DNA topoisomerase II/histidine kinase"/>
    <property type="match status" value="1"/>
</dbReference>
<dbReference type="GO" id="GO:0000156">
    <property type="term" value="F:phosphorelay response regulator activity"/>
    <property type="evidence" value="ECO:0007669"/>
    <property type="project" value="TreeGrafter"/>
</dbReference>
<keyword evidence="5" id="KW-0472">Membrane</keyword>
<dbReference type="Gene3D" id="3.30.565.10">
    <property type="entry name" value="Histidine kinase-like ATPase, C-terminal domain"/>
    <property type="match status" value="1"/>
</dbReference>
<dbReference type="GO" id="GO:0030295">
    <property type="term" value="F:protein kinase activator activity"/>
    <property type="evidence" value="ECO:0007669"/>
    <property type="project" value="TreeGrafter"/>
</dbReference>
<dbReference type="Pfam" id="PF00497">
    <property type="entry name" value="SBP_bac_3"/>
    <property type="match status" value="1"/>
</dbReference>
<dbReference type="InterPro" id="IPR003594">
    <property type="entry name" value="HATPase_dom"/>
</dbReference>
<dbReference type="AlphaFoldDB" id="A0A1U9NIN5"/>
<dbReference type="InterPro" id="IPR036890">
    <property type="entry name" value="HATPase_C_sf"/>
</dbReference>
<gene>
    <name evidence="8" type="primary">cph1_6</name>
    <name evidence="8" type="ORF">STSP2_00930</name>
</gene>
<evidence type="ECO:0000256" key="5">
    <source>
        <dbReference type="SAM" id="Phobius"/>
    </source>
</evidence>
<dbReference type="Gene3D" id="3.40.190.10">
    <property type="entry name" value="Periplasmic binding protein-like II"/>
    <property type="match status" value="2"/>
</dbReference>
<dbReference type="PANTHER" id="PTHR42878:SF15">
    <property type="entry name" value="BACTERIOPHYTOCHROME"/>
    <property type="match status" value="1"/>
</dbReference>
<keyword evidence="5" id="KW-1133">Transmembrane helix</keyword>
<dbReference type="Proteomes" id="UP000189674">
    <property type="component" value="Chromosome"/>
</dbReference>
<dbReference type="EC" id="2.7.13.3" evidence="2"/>
<evidence type="ECO:0000259" key="7">
    <source>
        <dbReference type="PROSITE" id="PS50109"/>
    </source>
</evidence>
<dbReference type="Gene3D" id="1.10.287.130">
    <property type="match status" value="1"/>
</dbReference>
<feature type="transmembrane region" description="Helical" evidence="5">
    <location>
        <begin position="267"/>
        <end position="290"/>
    </location>
</feature>
<evidence type="ECO:0000256" key="2">
    <source>
        <dbReference type="ARBA" id="ARBA00012438"/>
    </source>
</evidence>
<evidence type="ECO:0000256" key="4">
    <source>
        <dbReference type="ARBA" id="ARBA00022777"/>
    </source>
</evidence>
<dbReference type="STRING" id="1936003.STSP2_00930"/>
<comment type="catalytic activity">
    <reaction evidence="1">
        <text>ATP + protein L-histidine = ADP + protein N-phospho-L-histidine.</text>
        <dbReference type="EC" id="2.7.13.3"/>
    </reaction>
</comment>
<evidence type="ECO:0000313" key="9">
    <source>
        <dbReference type="Proteomes" id="UP000189674"/>
    </source>
</evidence>
<evidence type="ECO:0000256" key="1">
    <source>
        <dbReference type="ARBA" id="ARBA00000085"/>
    </source>
</evidence>
<dbReference type="InterPro" id="IPR004358">
    <property type="entry name" value="Sig_transdc_His_kin-like_C"/>
</dbReference>
<name>A0A1U9NIN5_9BACT</name>
<evidence type="ECO:0000313" key="8">
    <source>
        <dbReference type="EMBL" id="AQT67781.1"/>
    </source>
</evidence>
<dbReference type="GO" id="GO:0007234">
    <property type="term" value="P:osmosensory signaling via phosphorelay pathway"/>
    <property type="evidence" value="ECO:0007669"/>
    <property type="project" value="TreeGrafter"/>
</dbReference>
<keyword evidence="3 8" id="KW-0808">Transferase</keyword>
<feature type="domain" description="Histidine kinase" evidence="7">
    <location>
        <begin position="330"/>
        <end position="564"/>
    </location>
</feature>
<dbReference type="PRINTS" id="PR00344">
    <property type="entry name" value="BCTRLSENSOR"/>
</dbReference>
<evidence type="ECO:0000256" key="6">
    <source>
        <dbReference type="SAM" id="SignalP"/>
    </source>
</evidence>
<evidence type="ECO:0000256" key="3">
    <source>
        <dbReference type="ARBA" id="ARBA00022679"/>
    </source>
</evidence>
<dbReference type="SMART" id="SM00387">
    <property type="entry name" value="HATPase_c"/>
    <property type="match status" value="1"/>
</dbReference>
<dbReference type="InterPro" id="IPR001638">
    <property type="entry name" value="Solute-binding_3/MltF_N"/>
</dbReference>
<dbReference type="SUPFAM" id="SSF53850">
    <property type="entry name" value="Periplasmic binding protein-like II"/>
    <property type="match status" value="1"/>
</dbReference>
<dbReference type="CDD" id="cd13704">
    <property type="entry name" value="PBP2_HisK"/>
    <property type="match status" value="1"/>
</dbReference>
<keyword evidence="5" id="KW-0812">Transmembrane</keyword>
<reference evidence="9" key="1">
    <citation type="submission" date="2017-02" db="EMBL/GenBank/DDBJ databases">
        <title>Comparative genomics and description of representatives of a novel lineage of planctomycetes thriving in anoxic sediments.</title>
        <authorList>
            <person name="Spring S."/>
            <person name="Bunk B."/>
            <person name="Sproer C."/>
        </authorList>
    </citation>
    <scope>NUCLEOTIDE SEQUENCE [LARGE SCALE GENOMIC DNA]</scope>
    <source>
        <strain evidence="9">ST-NAGAB-D1</strain>
    </source>
</reference>
<keyword evidence="9" id="KW-1185">Reference proteome</keyword>
<keyword evidence="6" id="KW-0732">Signal</keyword>
<dbReference type="KEGG" id="alus:STSP2_00930"/>